<dbReference type="EMBL" id="CABIJS010000566">
    <property type="protein sequence ID" value="VUZ53744.1"/>
    <property type="molecule type" value="Genomic_DNA"/>
</dbReference>
<evidence type="ECO:0000313" key="2">
    <source>
        <dbReference type="Proteomes" id="UP000321570"/>
    </source>
</evidence>
<dbReference type="AlphaFoldDB" id="A0A564Z4M1"/>
<organism evidence="1 2">
    <name type="scientific">Hymenolepis diminuta</name>
    <name type="common">Rat tapeworm</name>
    <dbReference type="NCBI Taxonomy" id="6216"/>
    <lineage>
        <taxon>Eukaryota</taxon>
        <taxon>Metazoa</taxon>
        <taxon>Spiralia</taxon>
        <taxon>Lophotrochozoa</taxon>
        <taxon>Platyhelminthes</taxon>
        <taxon>Cestoda</taxon>
        <taxon>Eucestoda</taxon>
        <taxon>Cyclophyllidea</taxon>
        <taxon>Hymenolepididae</taxon>
        <taxon>Hymenolepis</taxon>
    </lineage>
</organism>
<accession>A0A564Z4M1</accession>
<proteinExistence type="predicted"/>
<keyword evidence="2" id="KW-1185">Reference proteome</keyword>
<gene>
    <name evidence="1" type="ORF">WMSIL1_LOCUS11977</name>
</gene>
<name>A0A564Z4M1_HYMDI</name>
<reference evidence="1 2" key="1">
    <citation type="submission" date="2019-07" db="EMBL/GenBank/DDBJ databases">
        <authorList>
            <person name="Jastrzebski P J."/>
            <person name="Paukszto L."/>
            <person name="Jastrzebski P J."/>
        </authorList>
    </citation>
    <scope>NUCLEOTIDE SEQUENCE [LARGE SCALE GENOMIC DNA]</scope>
    <source>
        <strain evidence="1 2">WMS-il1</strain>
    </source>
</reference>
<sequence>MEYSMPKVIPERLVRELPVPKQQIGSKSYLSDHLTNQLCRLEGHKENCDALASPKILNSFTKIEFPKCLDQL</sequence>
<dbReference type="Proteomes" id="UP000321570">
    <property type="component" value="Unassembled WGS sequence"/>
</dbReference>
<protein>
    <submittedName>
        <fullName evidence="1">Uncharacterized protein</fullName>
    </submittedName>
</protein>
<evidence type="ECO:0000313" key="1">
    <source>
        <dbReference type="EMBL" id="VUZ53744.1"/>
    </source>
</evidence>